<sequence>MGENKIGPLCAAGTGRGQGTDPINALTLRVSPGGTAG</sequence>
<accession>A0A2U1CEN7</accession>
<evidence type="ECO:0000313" key="3">
    <source>
        <dbReference type="Proteomes" id="UP000245778"/>
    </source>
</evidence>
<dbReference type="EMBL" id="QEKK01000002">
    <property type="protein sequence ID" value="PVY59355.1"/>
    <property type="molecule type" value="Genomic_DNA"/>
</dbReference>
<evidence type="ECO:0000313" key="2">
    <source>
        <dbReference type="EMBL" id="PVY59355.1"/>
    </source>
</evidence>
<gene>
    <name evidence="2" type="ORF">C7373_102340</name>
</gene>
<name>A0A2U1CEN7_9FIRM</name>
<dbReference type="AlphaFoldDB" id="A0A2U1CEN7"/>
<comment type="caution">
    <text evidence="2">The sequence shown here is derived from an EMBL/GenBank/DDBJ whole genome shotgun (WGS) entry which is preliminary data.</text>
</comment>
<evidence type="ECO:0000256" key="1">
    <source>
        <dbReference type="SAM" id="MobiDB-lite"/>
    </source>
</evidence>
<dbReference type="Proteomes" id="UP000245778">
    <property type="component" value="Unassembled WGS sequence"/>
</dbReference>
<protein>
    <submittedName>
        <fullName evidence="2">Uncharacterized protein</fullName>
    </submittedName>
</protein>
<feature type="region of interest" description="Disordered" evidence="1">
    <location>
        <begin position="12"/>
        <end position="37"/>
    </location>
</feature>
<organism evidence="2 3">
    <name type="scientific">Intestinimonas butyriciproducens</name>
    <dbReference type="NCBI Taxonomy" id="1297617"/>
    <lineage>
        <taxon>Bacteria</taxon>
        <taxon>Bacillati</taxon>
        <taxon>Bacillota</taxon>
        <taxon>Clostridia</taxon>
        <taxon>Eubacteriales</taxon>
        <taxon>Intestinimonas</taxon>
    </lineage>
</organism>
<reference evidence="2 3" key="1">
    <citation type="submission" date="2018-04" db="EMBL/GenBank/DDBJ databases">
        <title>Genomic Encyclopedia of Type Strains, Phase IV (KMG-IV): sequencing the most valuable type-strain genomes for metagenomic binning, comparative biology and taxonomic classification.</title>
        <authorList>
            <person name="Goeker M."/>
        </authorList>
    </citation>
    <scope>NUCLEOTIDE SEQUENCE [LARGE SCALE GENOMIC DNA]</scope>
    <source>
        <strain evidence="2 3">DSM 26588</strain>
    </source>
</reference>
<proteinExistence type="predicted"/>